<dbReference type="GO" id="GO:0005829">
    <property type="term" value="C:cytosol"/>
    <property type="evidence" value="ECO:0007669"/>
    <property type="project" value="TreeGrafter"/>
</dbReference>
<dbReference type="PROSITE" id="PS50077">
    <property type="entry name" value="HEAT_REPEAT"/>
    <property type="match status" value="2"/>
</dbReference>
<dbReference type="EMBL" id="CAVNYO010000129">
    <property type="protein sequence ID" value="CAK5267653.1"/>
    <property type="molecule type" value="Genomic_DNA"/>
</dbReference>
<evidence type="ECO:0000256" key="2">
    <source>
        <dbReference type="PROSITE-ProRule" id="PRU00103"/>
    </source>
</evidence>
<dbReference type="SUPFAM" id="SSF48371">
    <property type="entry name" value="ARM repeat"/>
    <property type="match status" value="3"/>
</dbReference>
<comment type="caution">
    <text evidence="4">The sequence shown here is derived from an EMBL/GenBank/DDBJ whole genome shotgun (WGS) entry which is preliminary data.</text>
</comment>
<protein>
    <recommendedName>
        <fullName evidence="3">Stalled ribosome sensor GCN1-like HEAT repeats region domain-containing protein</fullName>
    </recommendedName>
</protein>
<dbReference type="PANTHER" id="PTHR23346:SF7">
    <property type="entry name" value="STALLED RIBOSOME SENSOR GCN1"/>
    <property type="match status" value="1"/>
</dbReference>
<dbReference type="Pfam" id="PF24984">
    <property type="entry name" value="HEAT_EF3_GNC1"/>
    <property type="match status" value="1"/>
</dbReference>
<sequence>MHYIDHSSLALVVPILERGLRERGADIKKKAAQIVGNLASLTDSKDFVPYLNKLLPMVHQVLVDPVPEARATAAKALGTLVERLGEGHFPDLVPGLLRTLKTDTSGVDRQGAAQGLSEVLSGLGMERLEGLLPDIIANAQSPRATVREGFMSLLVYLPATFGTRFQPHLPKIIAPILSGLADVEEYVREAAMRAGRMVVTNYSTRAIDLLLPELEHGMFDPGWRIRQSSITLVGELLFKVSGISGKPSDLDDETEEDAAGATAETSKKALVEVLGMERRDRILAALYLVRQDGVVVVRQASIQIWKALVNNTPRTVREILPELIRQTLVLISSDEPEQQETAERTVGELCRKFGERMLTEMMSILKTSSTSLDARTRESVCLMASEILENSTDAQRDGHEDALIAIVRDSLVDDEANVRSAAARAFDMLQEHLGAKAIDQTIPTLLDALRQPGRASGTALSALREVMSVRATTVFPVLIPTLTSLPMTLFNVRAVEALVAVAGPALSRRLGVITGALVATMETDPDLAEAVDDAFKAIFSSINDSEALNTLMMILLGWTKNEKPRRRVSGCVLFGLFCQESQIDSSLYRVDWVRQLVSLLEDSQVEVHTAAWTAFDIFVKSLPKDELEPLVVPLRRTIEGTGVPGHHVAGFSLPKGVAPTVPIIIAGLTTGNNEQRENAAYAIGDLVDRTEEAAIKPYVVPFTGPLIRVATQATAYPPGVKTAILTALMAMLERIPIFVKPFFPQLQRTFVKSASDPSSGVVRNKAAMALGVLMRNQPRVDPVITELLTGVRTSDDQIGASLVLALASVVKNGGQNVGEKAKEACIELLMEQFREPHEDTYAQAVGELLCALSTEPDLIRPVVESYLVGGTPATIMSSYTILALLSAEDAEENVFQTLGLLKSVAQKVQESAASDRIFVARPAREARDLLKALEED</sequence>
<dbReference type="PANTHER" id="PTHR23346">
    <property type="entry name" value="TRANSLATIONAL ACTIVATOR GCN1-RELATED"/>
    <property type="match status" value="1"/>
</dbReference>
<reference evidence="4" key="1">
    <citation type="submission" date="2023-11" db="EMBL/GenBank/DDBJ databases">
        <authorList>
            <person name="De Vega J J."/>
            <person name="De Vega J J."/>
        </authorList>
    </citation>
    <scope>NUCLEOTIDE SEQUENCE</scope>
</reference>
<dbReference type="InterPro" id="IPR021133">
    <property type="entry name" value="HEAT_type_2"/>
</dbReference>
<dbReference type="InterPro" id="IPR016024">
    <property type="entry name" value="ARM-type_fold"/>
</dbReference>
<dbReference type="GO" id="GO:0034198">
    <property type="term" value="P:cellular response to amino acid starvation"/>
    <property type="evidence" value="ECO:0007669"/>
    <property type="project" value="TreeGrafter"/>
</dbReference>
<feature type="repeat" description="HEAT" evidence="2">
    <location>
        <begin position="403"/>
        <end position="441"/>
    </location>
</feature>
<feature type="repeat" description="HEAT" evidence="2">
    <location>
        <begin position="54"/>
        <end position="92"/>
    </location>
</feature>
<keyword evidence="5" id="KW-1185">Reference proteome</keyword>
<evidence type="ECO:0000256" key="1">
    <source>
        <dbReference type="ARBA" id="ARBA00022737"/>
    </source>
</evidence>
<evidence type="ECO:0000259" key="3">
    <source>
        <dbReference type="Pfam" id="PF23271"/>
    </source>
</evidence>
<dbReference type="GO" id="GO:0006417">
    <property type="term" value="P:regulation of translation"/>
    <property type="evidence" value="ECO:0007669"/>
    <property type="project" value="TreeGrafter"/>
</dbReference>
<evidence type="ECO:0000313" key="4">
    <source>
        <dbReference type="EMBL" id="CAK5267653.1"/>
    </source>
</evidence>
<evidence type="ECO:0000313" key="5">
    <source>
        <dbReference type="Proteomes" id="UP001295794"/>
    </source>
</evidence>
<dbReference type="Pfam" id="PF23271">
    <property type="entry name" value="HEAT_GCN1"/>
    <property type="match status" value="1"/>
</dbReference>
<proteinExistence type="predicted"/>
<accession>A0AAD2Q234</accession>
<keyword evidence="1" id="KW-0677">Repeat</keyword>
<gene>
    <name evidence="4" type="ORF">MYCIT1_LOCUS10343</name>
</gene>
<dbReference type="Proteomes" id="UP001295794">
    <property type="component" value="Unassembled WGS sequence"/>
</dbReference>
<dbReference type="Gene3D" id="1.25.10.10">
    <property type="entry name" value="Leucine-rich Repeat Variant"/>
    <property type="match status" value="5"/>
</dbReference>
<dbReference type="Pfam" id="PF24987">
    <property type="entry name" value="HEAT_EF3_N"/>
    <property type="match status" value="1"/>
</dbReference>
<feature type="domain" description="Stalled ribosome sensor GCN1-like HEAT repeats region" evidence="3">
    <location>
        <begin position="474"/>
        <end position="655"/>
    </location>
</feature>
<dbReference type="InterPro" id="IPR057546">
    <property type="entry name" value="HEAT_GCN1"/>
</dbReference>
<dbReference type="GO" id="GO:0019887">
    <property type="term" value="F:protein kinase regulator activity"/>
    <property type="evidence" value="ECO:0007669"/>
    <property type="project" value="TreeGrafter"/>
</dbReference>
<organism evidence="4 5">
    <name type="scientific">Mycena citricolor</name>
    <dbReference type="NCBI Taxonomy" id="2018698"/>
    <lineage>
        <taxon>Eukaryota</taxon>
        <taxon>Fungi</taxon>
        <taxon>Dikarya</taxon>
        <taxon>Basidiomycota</taxon>
        <taxon>Agaricomycotina</taxon>
        <taxon>Agaricomycetes</taxon>
        <taxon>Agaricomycetidae</taxon>
        <taxon>Agaricales</taxon>
        <taxon>Marasmiineae</taxon>
        <taxon>Mycenaceae</taxon>
        <taxon>Mycena</taxon>
    </lineage>
</organism>
<name>A0AAD2Q234_9AGAR</name>
<dbReference type="InterPro" id="IPR011989">
    <property type="entry name" value="ARM-like"/>
</dbReference>
<dbReference type="AlphaFoldDB" id="A0AAD2Q234"/>